<feature type="compositionally biased region" description="Polar residues" evidence="1">
    <location>
        <begin position="45"/>
        <end position="61"/>
    </location>
</feature>
<dbReference type="AlphaFoldDB" id="A0A9D4PK16"/>
<dbReference type="Proteomes" id="UP000821837">
    <property type="component" value="Unassembled WGS sequence"/>
</dbReference>
<comment type="caution">
    <text evidence="2">The sequence shown here is derived from an EMBL/GenBank/DDBJ whole genome shotgun (WGS) entry which is preliminary data.</text>
</comment>
<evidence type="ECO:0000256" key="1">
    <source>
        <dbReference type="SAM" id="MobiDB-lite"/>
    </source>
</evidence>
<feature type="region of interest" description="Disordered" evidence="1">
    <location>
        <begin position="199"/>
        <end position="231"/>
    </location>
</feature>
<keyword evidence="3" id="KW-1185">Reference proteome</keyword>
<name>A0A9D4PK16_RHISA</name>
<dbReference type="EMBL" id="JABSTV010001253">
    <property type="protein sequence ID" value="KAH7944460.1"/>
    <property type="molecule type" value="Genomic_DNA"/>
</dbReference>
<sequence length="231" mass="25165">MEVVVDGTDVSREELDQPGWMEAHKALGSGRTTKKAAAGAFMDASATSKQTDASQTASQKSIAEKSGASKPGEPSRPRRRAPPPQMPANDYKIVVRPRDELNLSVCSEAEIADCIRKTLRFPDTTTITDVVQVNRAQNLVLISTPDEGRAKTYSGLSEILLHGKSYKKTYIASHPPQAHPDYTGPDAPTMDAPILEAEPTPHSLLMRPPTDRLELSPPEPMAQPRSERGMR</sequence>
<organism evidence="2 3">
    <name type="scientific">Rhipicephalus sanguineus</name>
    <name type="common">Brown dog tick</name>
    <name type="synonym">Ixodes sanguineus</name>
    <dbReference type="NCBI Taxonomy" id="34632"/>
    <lineage>
        <taxon>Eukaryota</taxon>
        <taxon>Metazoa</taxon>
        <taxon>Ecdysozoa</taxon>
        <taxon>Arthropoda</taxon>
        <taxon>Chelicerata</taxon>
        <taxon>Arachnida</taxon>
        <taxon>Acari</taxon>
        <taxon>Parasitiformes</taxon>
        <taxon>Ixodida</taxon>
        <taxon>Ixodoidea</taxon>
        <taxon>Ixodidae</taxon>
        <taxon>Rhipicephalinae</taxon>
        <taxon>Rhipicephalus</taxon>
        <taxon>Rhipicephalus</taxon>
    </lineage>
</organism>
<evidence type="ECO:0000313" key="2">
    <source>
        <dbReference type="EMBL" id="KAH7944460.1"/>
    </source>
</evidence>
<feature type="region of interest" description="Disordered" evidence="1">
    <location>
        <begin position="41"/>
        <end position="89"/>
    </location>
</feature>
<accession>A0A9D4PK16</accession>
<gene>
    <name evidence="2" type="ORF">HPB52_019921</name>
</gene>
<proteinExistence type="predicted"/>
<reference evidence="2" key="1">
    <citation type="journal article" date="2020" name="Cell">
        <title>Large-Scale Comparative Analyses of Tick Genomes Elucidate Their Genetic Diversity and Vector Capacities.</title>
        <authorList>
            <consortium name="Tick Genome and Microbiome Consortium (TIGMIC)"/>
            <person name="Jia N."/>
            <person name="Wang J."/>
            <person name="Shi W."/>
            <person name="Du L."/>
            <person name="Sun Y."/>
            <person name="Zhan W."/>
            <person name="Jiang J.F."/>
            <person name="Wang Q."/>
            <person name="Zhang B."/>
            <person name="Ji P."/>
            <person name="Bell-Sakyi L."/>
            <person name="Cui X.M."/>
            <person name="Yuan T.T."/>
            <person name="Jiang B.G."/>
            <person name="Yang W.F."/>
            <person name="Lam T.T."/>
            <person name="Chang Q.C."/>
            <person name="Ding S.J."/>
            <person name="Wang X.J."/>
            <person name="Zhu J.G."/>
            <person name="Ruan X.D."/>
            <person name="Zhao L."/>
            <person name="Wei J.T."/>
            <person name="Ye R.Z."/>
            <person name="Que T.C."/>
            <person name="Du C.H."/>
            <person name="Zhou Y.H."/>
            <person name="Cheng J.X."/>
            <person name="Dai P.F."/>
            <person name="Guo W.B."/>
            <person name="Han X.H."/>
            <person name="Huang E.J."/>
            <person name="Li L.F."/>
            <person name="Wei W."/>
            <person name="Gao Y.C."/>
            <person name="Liu J.Z."/>
            <person name="Shao H.Z."/>
            <person name="Wang X."/>
            <person name="Wang C.C."/>
            <person name="Yang T.C."/>
            <person name="Huo Q.B."/>
            <person name="Li W."/>
            <person name="Chen H.Y."/>
            <person name="Chen S.E."/>
            <person name="Zhou L.G."/>
            <person name="Ni X.B."/>
            <person name="Tian J.H."/>
            <person name="Sheng Y."/>
            <person name="Liu T."/>
            <person name="Pan Y.S."/>
            <person name="Xia L.Y."/>
            <person name="Li J."/>
            <person name="Zhao F."/>
            <person name="Cao W.C."/>
        </authorList>
    </citation>
    <scope>NUCLEOTIDE SEQUENCE</scope>
    <source>
        <strain evidence="2">Rsan-2018</strain>
    </source>
</reference>
<evidence type="ECO:0000313" key="3">
    <source>
        <dbReference type="Proteomes" id="UP000821837"/>
    </source>
</evidence>
<feature type="region of interest" description="Disordered" evidence="1">
    <location>
        <begin position="175"/>
        <end position="194"/>
    </location>
</feature>
<reference evidence="2" key="2">
    <citation type="submission" date="2021-09" db="EMBL/GenBank/DDBJ databases">
        <authorList>
            <person name="Jia N."/>
            <person name="Wang J."/>
            <person name="Shi W."/>
            <person name="Du L."/>
            <person name="Sun Y."/>
            <person name="Zhan W."/>
            <person name="Jiang J."/>
            <person name="Wang Q."/>
            <person name="Zhang B."/>
            <person name="Ji P."/>
            <person name="Sakyi L.B."/>
            <person name="Cui X."/>
            <person name="Yuan T."/>
            <person name="Jiang B."/>
            <person name="Yang W."/>
            <person name="Lam T.T.-Y."/>
            <person name="Chang Q."/>
            <person name="Ding S."/>
            <person name="Wang X."/>
            <person name="Zhu J."/>
            <person name="Ruan X."/>
            <person name="Zhao L."/>
            <person name="Wei J."/>
            <person name="Que T."/>
            <person name="Du C."/>
            <person name="Cheng J."/>
            <person name="Dai P."/>
            <person name="Han X."/>
            <person name="Huang E."/>
            <person name="Gao Y."/>
            <person name="Liu J."/>
            <person name="Shao H."/>
            <person name="Ye R."/>
            <person name="Li L."/>
            <person name="Wei W."/>
            <person name="Wang X."/>
            <person name="Wang C."/>
            <person name="Huo Q."/>
            <person name="Li W."/>
            <person name="Guo W."/>
            <person name="Chen H."/>
            <person name="Chen S."/>
            <person name="Zhou L."/>
            <person name="Zhou L."/>
            <person name="Ni X."/>
            <person name="Tian J."/>
            <person name="Zhou Y."/>
            <person name="Sheng Y."/>
            <person name="Liu T."/>
            <person name="Pan Y."/>
            <person name="Xia L."/>
            <person name="Li J."/>
            <person name="Zhao F."/>
            <person name="Cao W."/>
        </authorList>
    </citation>
    <scope>NUCLEOTIDE SEQUENCE</scope>
    <source>
        <strain evidence="2">Rsan-2018</strain>
        <tissue evidence="2">Larvae</tissue>
    </source>
</reference>
<protein>
    <submittedName>
        <fullName evidence="2">Uncharacterized protein</fullName>
    </submittedName>
</protein>
<feature type="region of interest" description="Disordered" evidence="1">
    <location>
        <begin position="1"/>
        <end position="21"/>
    </location>
</feature>